<dbReference type="STRING" id="235985.SAMN05414137_118148"/>
<proteinExistence type="predicted"/>
<sequence length="85" mass="9535">MAENLDIEDLRAMLAQTLELPLAEIGDESHFTEELEMDSLMSLEIASNLESRYAITIRDTDFAQARTLVQLHDLVAAKIEERSAA</sequence>
<dbReference type="Proteomes" id="UP000183015">
    <property type="component" value="Unassembled WGS sequence"/>
</dbReference>
<name>A0A1H7VP08_STRJI</name>
<protein>
    <submittedName>
        <fullName evidence="2">Acyl carrier protein</fullName>
    </submittedName>
</protein>
<feature type="domain" description="Carrier" evidence="1">
    <location>
        <begin position="1"/>
        <end position="79"/>
    </location>
</feature>
<dbReference type="SUPFAM" id="SSF47336">
    <property type="entry name" value="ACP-like"/>
    <property type="match status" value="1"/>
</dbReference>
<dbReference type="EMBL" id="FOAZ01000018">
    <property type="protein sequence ID" value="SEM10619.1"/>
    <property type="molecule type" value="Genomic_DNA"/>
</dbReference>
<dbReference type="InterPro" id="IPR009081">
    <property type="entry name" value="PP-bd_ACP"/>
</dbReference>
<accession>A0A1H7VP08</accession>
<dbReference type="PROSITE" id="PS50075">
    <property type="entry name" value="CARRIER"/>
    <property type="match status" value="1"/>
</dbReference>
<reference evidence="3" key="1">
    <citation type="submission" date="2016-10" db="EMBL/GenBank/DDBJ databases">
        <authorList>
            <person name="Varghese N."/>
        </authorList>
    </citation>
    <scope>NUCLEOTIDE SEQUENCE [LARGE SCALE GENOMIC DNA]</scope>
    <source>
        <strain evidence="3">DSM 45096 / BCRC 16803 / CGMCC 4.1857 / CIP 109030 / JCM 12277 / KCTC 19219 / NBRC 100920 / 33214</strain>
    </source>
</reference>
<evidence type="ECO:0000313" key="3">
    <source>
        <dbReference type="Proteomes" id="UP000183015"/>
    </source>
</evidence>
<gene>
    <name evidence="2" type="ORF">SAMN05414137_118148</name>
</gene>
<dbReference type="AlphaFoldDB" id="A0A1H7VP08"/>
<dbReference type="Pfam" id="PF00550">
    <property type="entry name" value="PP-binding"/>
    <property type="match status" value="1"/>
</dbReference>
<evidence type="ECO:0000313" key="2">
    <source>
        <dbReference type="EMBL" id="SEM10619.1"/>
    </source>
</evidence>
<organism evidence="2 3">
    <name type="scientific">Streptacidiphilus jiangxiensis</name>
    <dbReference type="NCBI Taxonomy" id="235985"/>
    <lineage>
        <taxon>Bacteria</taxon>
        <taxon>Bacillati</taxon>
        <taxon>Actinomycetota</taxon>
        <taxon>Actinomycetes</taxon>
        <taxon>Kitasatosporales</taxon>
        <taxon>Streptomycetaceae</taxon>
        <taxon>Streptacidiphilus</taxon>
    </lineage>
</organism>
<dbReference type="InterPro" id="IPR036736">
    <property type="entry name" value="ACP-like_sf"/>
</dbReference>
<dbReference type="RefSeq" id="WP_042446209.1">
    <property type="nucleotide sequence ID" value="NZ_BBPN01000010.1"/>
</dbReference>
<keyword evidence="3" id="KW-1185">Reference proteome</keyword>
<evidence type="ECO:0000259" key="1">
    <source>
        <dbReference type="PROSITE" id="PS50075"/>
    </source>
</evidence>
<dbReference type="Gene3D" id="1.10.1200.10">
    <property type="entry name" value="ACP-like"/>
    <property type="match status" value="1"/>
</dbReference>